<evidence type="ECO:0000313" key="2">
    <source>
        <dbReference type="EMBL" id="AFJ20441.1"/>
    </source>
</evidence>
<feature type="domain" description="TNFR-Cys" evidence="1">
    <location>
        <begin position="69"/>
        <end position="110"/>
    </location>
</feature>
<dbReference type="SUPFAM" id="SSF57586">
    <property type="entry name" value="TNF receptor-like"/>
    <property type="match status" value="2"/>
</dbReference>
<dbReference type="KEGG" id="vg:14011295"/>
<dbReference type="Pfam" id="PF00020">
    <property type="entry name" value="TNFR_c6"/>
    <property type="match status" value="2"/>
</dbReference>
<keyword evidence="3" id="KW-1185">Reference proteome</keyword>
<dbReference type="PROSITE" id="PS00652">
    <property type="entry name" value="TNFR_NGFR_1"/>
    <property type="match status" value="1"/>
</dbReference>
<evidence type="ECO:0000259" key="1">
    <source>
        <dbReference type="PROSITE" id="PS50050"/>
    </source>
</evidence>
<accession>K7PBM9</accession>
<dbReference type="SMART" id="SM00208">
    <property type="entry name" value="TNFR"/>
    <property type="match status" value="2"/>
</dbReference>
<gene>
    <name evidence="2" type="ORF">CyHV1_ORF150D</name>
</gene>
<dbReference type="Proteomes" id="UP000118426">
    <property type="component" value="Segment"/>
</dbReference>
<dbReference type="RefSeq" id="YP_007003809.1">
    <property type="nucleotide sequence ID" value="NC_019491.1"/>
</dbReference>
<dbReference type="PANTHER" id="PTHR47607">
    <property type="entry name" value="TUMOR NECROSIS FACTOR RECEPTOR SUBFAMILY MEMBER 3"/>
    <property type="match status" value="1"/>
</dbReference>
<dbReference type="GeneID" id="14011295"/>
<name>K7PBM9_9VIRU</name>
<dbReference type="Gene3D" id="2.10.50.10">
    <property type="entry name" value="Tumor Necrosis Factor Receptor, subunit A, domain 2"/>
    <property type="match status" value="1"/>
</dbReference>
<dbReference type="InterPro" id="IPR001368">
    <property type="entry name" value="TNFR/NGFR_Cys_rich_reg"/>
</dbReference>
<dbReference type="PANTHER" id="PTHR47607:SF1">
    <property type="entry name" value="TUMOR NECROSIS FACTOR RECEPTOR SUPERFAMILY MEMBER 3"/>
    <property type="match status" value="1"/>
</dbReference>
<dbReference type="GO" id="GO:0006955">
    <property type="term" value="P:immune response"/>
    <property type="evidence" value="ECO:0007669"/>
    <property type="project" value="InterPro"/>
</dbReference>
<proteinExistence type="predicted"/>
<dbReference type="PROSITE" id="PS50050">
    <property type="entry name" value="TNFR_NGFR_2"/>
    <property type="match status" value="2"/>
</dbReference>
<dbReference type="InterPro" id="IPR017349">
    <property type="entry name" value="TNFR_3_LTBR"/>
</dbReference>
<feature type="domain" description="TNFR-Cys" evidence="1">
    <location>
        <begin position="29"/>
        <end position="67"/>
    </location>
</feature>
<dbReference type="OrthoDB" id="11333at10239"/>
<protein>
    <submittedName>
        <fullName evidence="2">Protein ORF150D</fullName>
    </submittedName>
</protein>
<evidence type="ECO:0000313" key="3">
    <source>
        <dbReference type="Proteomes" id="UP000118426"/>
    </source>
</evidence>
<dbReference type="EMBL" id="JQ815363">
    <property type="protein sequence ID" value="AFJ20441.1"/>
    <property type="molecule type" value="Genomic_DNA"/>
</dbReference>
<sequence>MKTIFGLLGLLGLFGLCILPSRAAKPDLSCLLDHTKYFNVTLHKCCSRCPPGTYELNVCTETKDTGCSPCTRGSVQEYWSYRLWCRSCDPCDGDHEFVITPCTTAVETVCGCKPGYTMTPVKGGYRGRQCGMLSLSKKIHIRSWVCWVFFHKY</sequence>
<organism evidence="2 3">
    <name type="scientific">Cyprinid herpesvirus 1</name>
    <dbReference type="NCBI Taxonomy" id="317858"/>
    <lineage>
        <taxon>Viruses</taxon>
        <taxon>Duplodnaviria</taxon>
        <taxon>Heunggongvirae</taxon>
        <taxon>Peploviricota</taxon>
        <taxon>Herviviricetes</taxon>
        <taxon>Herpesvirales</taxon>
        <taxon>Alloherpesviridae</taxon>
        <taxon>Cyvirus</taxon>
        <taxon>Cyvirus cyprinidallo1</taxon>
    </lineage>
</organism>
<reference evidence="2 3" key="1">
    <citation type="journal article" date="2013" name="J. Virol.">
        <title>Comparative genomics of carp herpesviruses.</title>
        <authorList>
            <person name="Davison A.J."/>
            <person name="Kurobe T."/>
            <person name="Gatherer D."/>
            <person name="Cunningham C."/>
            <person name="Korf I."/>
            <person name="Fukuda H."/>
            <person name="Hedrick R.P."/>
            <person name="Waltzek T.B."/>
        </authorList>
    </citation>
    <scope>NUCLEOTIDE SEQUENCE [LARGE SCALE GENOMIC DNA]</scope>
    <source>
        <strain evidence="2">NG-J1</strain>
    </source>
</reference>